<reference evidence="1" key="1">
    <citation type="journal article" date="2019" name="bioRxiv">
        <title>The Genome of the Zebra Mussel, Dreissena polymorpha: A Resource for Invasive Species Research.</title>
        <authorList>
            <person name="McCartney M.A."/>
            <person name="Auch B."/>
            <person name="Kono T."/>
            <person name="Mallez S."/>
            <person name="Zhang Y."/>
            <person name="Obille A."/>
            <person name="Becker A."/>
            <person name="Abrahante J.E."/>
            <person name="Garbe J."/>
            <person name="Badalamenti J.P."/>
            <person name="Herman A."/>
            <person name="Mangelson H."/>
            <person name="Liachko I."/>
            <person name="Sullivan S."/>
            <person name="Sone E.D."/>
            <person name="Koren S."/>
            <person name="Silverstein K.A.T."/>
            <person name="Beckman K.B."/>
            <person name="Gohl D.M."/>
        </authorList>
    </citation>
    <scope>NUCLEOTIDE SEQUENCE</scope>
    <source>
        <strain evidence="1">Duluth1</strain>
        <tissue evidence="1">Whole animal</tissue>
    </source>
</reference>
<dbReference type="EMBL" id="JAIWYP010000011">
    <property type="protein sequence ID" value="KAH3741528.1"/>
    <property type="molecule type" value="Genomic_DNA"/>
</dbReference>
<keyword evidence="2" id="KW-1185">Reference proteome</keyword>
<gene>
    <name evidence="1" type="ORF">DPMN_048253</name>
</gene>
<name>A0A9D4DD10_DREPO</name>
<organism evidence="1 2">
    <name type="scientific">Dreissena polymorpha</name>
    <name type="common">Zebra mussel</name>
    <name type="synonym">Mytilus polymorpha</name>
    <dbReference type="NCBI Taxonomy" id="45954"/>
    <lineage>
        <taxon>Eukaryota</taxon>
        <taxon>Metazoa</taxon>
        <taxon>Spiralia</taxon>
        <taxon>Lophotrochozoa</taxon>
        <taxon>Mollusca</taxon>
        <taxon>Bivalvia</taxon>
        <taxon>Autobranchia</taxon>
        <taxon>Heteroconchia</taxon>
        <taxon>Euheterodonta</taxon>
        <taxon>Imparidentia</taxon>
        <taxon>Neoheterodontei</taxon>
        <taxon>Myida</taxon>
        <taxon>Dreissenoidea</taxon>
        <taxon>Dreissenidae</taxon>
        <taxon>Dreissena</taxon>
    </lineage>
</organism>
<sequence>MDAHTLQNILRSKYNIDEELHTDGIFVALQGGTMKANGLFCIGIGEKFVVVAGIHTRGPDFDYNPMSLSPVGLLGVTYTNASTIVTISSPLKGNRQEFLSVMQQ</sequence>
<evidence type="ECO:0000313" key="1">
    <source>
        <dbReference type="EMBL" id="KAH3741528.1"/>
    </source>
</evidence>
<accession>A0A9D4DD10</accession>
<comment type="caution">
    <text evidence="1">The sequence shown here is derived from an EMBL/GenBank/DDBJ whole genome shotgun (WGS) entry which is preliminary data.</text>
</comment>
<dbReference type="Proteomes" id="UP000828390">
    <property type="component" value="Unassembled WGS sequence"/>
</dbReference>
<protein>
    <submittedName>
        <fullName evidence="1">Uncharacterized protein</fullName>
    </submittedName>
</protein>
<proteinExistence type="predicted"/>
<reference evidence="1" key="2">
    <citation type="submission" date="2020-11" db="EMBL/GenBank/DDBJ databases">
        <authorList>
            <person name="McCartney M.A."/>
            <person name="Auch B."/>
            <person name="Kono T."/>
            <person name="Mallez S."/>
            <person name="Becker A."/>
            <person name="Gohl D.M."/>
            <person name="Silverstein K.A.T."/>
            <person name="Koren S."/>
            <person name="Bechman K.B."/>
            <person name="Herman A."/>
            <person name="Abrahante J.E."/>
            <person name="Garbe J."/>
        </authorList>
    </citation>
    <scope>NUCLEOTIDE SEQUENCE</scope>
    <source>
        <strain evidence="1">Duluth1</strain>
        <tissue evidence="1">Whole animal</tissue>
    </source>
</reference>
<dbReference type="AlphaFoldDB" id="A0A9D4DD10"/>
<evidence type="ECO:0000313" key="2">
    <source>
        <dbReference type="Proteomes" id="UP000828390"/>
    </source>
</evidence>